<feature type="domain" description="CobN/magnesium chelatase" evidence="1">
    <location>
        <begin position="129"/>
        <end position="1273"/>
    </location>
</feature>
<dbReference type="Pfam" id="PF02514">
    <property type="entry name" value="CobN-Mg_chel"/>
    <property type="match status" value="1"/>
</dbReference>
<dbReference type="InterPro" id="IPR003672">
    <property type="entry name" value="CobN/Mg_chltase"/>
</dbReference>
<dbReference type="PANTHER" id="PTHR44119">
    <property type="entry name" value="MAGNESIUM-CHELATASE SUBUNIT CHLH, CHLOROPLASTIC"/>
    <property type="match status" value="1"/>
</dbReference>
<accession>A0A1W2E5G3</accession>
<reference evidence="2 3" key="1">
    <citation type="submission" date="2017-04" db="EMBL/GenBank/DDBJ databases">
        <authorList>
            <person name="Afonso C.L."/>
            <person name="Miller P.J."/>
            <person name="Scott M.A."/>
            <person name="Spackman E."/>
            <person name="Goraichik I."/>
            <person name="Dimitrov K.M."/>
            <person name="Suarez D.L."/>
            <person name="Swayne D.E."/>
        </authorList>
    </citation>
    <scope>NUCLEOTIDE SEQUENCE [LARGE SCALE GENOMIC DNA]</scope>
    <source>
        <strain evidence="2 3">DSM 3385</strain>
    </source>
</reference>
<name>A0A1W2E5G3_9BACT</name>
<protein>
    <submittedName>
        <fullName evidence="2">Cobaltochelatase CobN subunit</fullName>
    </submittedName>
</protein>
<dbReference type="RefSeq" id="WP_084071294.1">
    <property type="nucleotide sequence ID" value="NZ_FWXY01000025.1"/>
</dbReference>
<organism evidence="2 3">
    <name type="scientific">Desulfocicer vacuolatum DSM 3385</name>
    <dbReference type="NCBI Taxonomy" id="1121400"/>
    <lineage>
        <taxon>Bacteria</taxon>
        <taxon>Pseudomonadati</taxon>
        <taxon>Thermodesulfobacteriota</taxon>
        <taxon>Desulfobacteria</taxon>
        <taxon>Desulfobacterales</taxon>
        <taxon>Desulfobacteraceae</taxon>
        <taxon>Desulfocicer</taxon>
    </lineage>
</organism>
<dbReference type="CDD" id="cd10150">
    <property type="entry name" value="CobN_like"/>
    <property type="match status" value="1"/>
</dbReference>
<dbReference type="STRING" id="1121400.SAMN02746065_1255"/>
<dbReference type="GO" id="GO:0009236">
    <property type="term" value="P:cobalamin biosynthetic process"/>
    <property type="evidence" value="ECO:0007669"/>
    <property type="project" value="InterPro"/>
</dbReference>
<dbReference type="NCBIfam" id="TIGR02257">
    <property type="entry name" value="cobalto_cobN"/>
    <property type="match status" value="1"/>
</dbReference>
<evidence type="ECO:0000313" key="2">
    <source>
        <dbReference type="EMBL" id="SMD05071.1"/>
    </source>
</evidence>
<evidence type="ECO:0000259" key="1">
    <source>
        <dbReference type="Pfam" id="PF02514"/>
    </source>
</evidence>
<keyword evidence="3" id="KW-1185">Reference proteome</keyword>
<gene>
    <name evidence="2" type="ORF">SAMN02746065_1255</name>
</gene>
<proteinExistence type="predicted"/>
<dbReference type="EMBL" id="FWXY01000025">
    <property type="protein sequence ID" value="SMD05071.1"/>
    <property type="molecule type" value="Genomic_DNA"/>
</dbReference>
<sequence>MHTIQLVYFSVTTNEIPNLSLAIHKFREQVGPMSVFARSRTQLEDNESLQQQFITKALDADIVIITLMSGRRSFPAWDAFIKKLELKRKNGEKTPYFHVQPTGSNARSMEMVEAFSNGVDTQNWHNLSRYYRYGGVDNLLQMLISLYNVSFQKQLVVKPPVRPPHEGIYHPDLDHIPELTDYSNGFDSGKPTIGIWFYQNFWVTDNKAHIDALIREVEKQGANVLCVFHTRFRDKLIKSHGADYVVEHYFMDNGRPVIDALINPVMFSLGMVAPEYKHLLEDLNVPVIQALCTGRTIAQWEESDQGLNNVDITISVAQPELDGVIIGVPVASKQFSGVDPITGSAINRYVPIPERVEKLVNLTLNWARLGHKINAEKKIAIIFHHHPPRNDRIGCASGLDSFESISQLLMEMEKQGYKLEKKHVSGDDLARELINGMTCDQRWLLPEQMAQRAVATASSVQYLPWHESLPGEMKEKMVRDWGAMPGKLFVHENKLMFPGIINGNVFLTIQPPRGYFEDIDKLYHDPHLSCPHHYLAHYRWIKEVFKADAVLHVGKHGSLEWLPGKAVGLSENCYPDRAIMDLPNAYVYIINDPGEGTQAKRRSAACIVDHLPPALTHADIYDDLIDVENLVKEYREARVQDQGKLEILCSMVWEAVAAADLDKDLGIDHTRAMEDFPGFMEKLHEYLTEIGDTAITRGLHILGQSPMGRNLVETLAQMTRLANGNIPSLRSAIVSALGYDMETVTRRRGSVVDRKQNLTGGQIIGNAHALALDLLGDVVELSSHLIAEKFHGRDNDGDAGIQAGKLNMGDTKDEPGEAMVPGSGINEIITRHMGQMDGDIEAVLQYVHTTLLPRLMETRREITSCLDSFDGKFVPPGPSGAPSRGQADILPTGRNFFSVDPQKIPTPAAWEVGKRLGDALILKYMEEHGSWPDNVGVILWASPTMRSKGDDIAEILYLMGVKPVWQAGSGNVRGVEVIPLSELGRPRIDVTPRISGIFRDAFPLLIDLIDKGVQMVARLKEPHESNFIRGHVTMDMETLVKKGMDTEAAFRDATFRIFGAAPGSYGSGVSTLVESKQWQTREDLGDMYIKWSSHAYGQSTYGQPHTTGFKRALGRMSATVKNEDTREKDMMLCTDYYSYHGGLISAVQSVKNERPFSMAGDSADPGHVKVRTTAEEARHIFRSRLLNPKWIEGLKAHGYKGAGDLSKTMDIIFGWDATANVIDDFMYRRFADKVPLDREIQEWMKQVNPYALQNILDKLLEAAARGMWQPDDGMMAKMQEAFLDAEGDIEELVE</sequence>
<dbReference type="OrthoDB" id="9757976at2"/>
<dbReference type="Proteomes" id="UP000192418">
    <property type="component" value="Unassembled WGS sequence"/>
</dbReference>
<evidence type="ECO:0000313" key="3">
    <source>
        <dbReference type="Proteomes" id="UP000192418"/>
    </source>
</evidence>
<dbReference type="InterPro" id="IPR011953">
    <property type="entry name" value="Cobalto_CobN"/>
</dbReference>
<dbReference type="GO" id="GO:0051116">
    <property type="term" value="F:cobaltochelatase activity"/>
    <property type="evidence" value="ECO:0007669"/>
    <property type="project" value="InterPro"/>
</dbReference>
<dbReference type="PANTHER" id="PTHR44119:SF7">
    <property type="entry name" value="MAGNESIUM CHELATASE SUBUNIT"/>
    <property type="match status" value="1"/>
</dbReference>